<dbReference type="PANTHER" id="PTHR30041">
    <property type="entry name" value="ARSENATE REDUCTASE"/>
    <property type="match status" value="1"/>
</dbReference>
<dbReference type="Proteomes" id="UP000694480">
    <property type="component" value="Unassembled WGS sequence"/>
</dbReference>
<comment type="similarity">
    <text evidence="1 2">Belongs to the ArsC family.</text>
</comment>
<name>A0A930YTR8_9FLAO</name>
<evidence type="ECO:0000256" key="1">
    <source>
        <dbReference type="ARBA" id="ARBA00007198"/>
    </source>
</evidence>
<dbReference type="EMBL" id="JADKYY010000001">
    <property type="protein sequence ID" value="MBF5026202.1"/>
    <property type="molecule type" value="Genomic_DNA"/>
</dbReference>
<dbReference type="Gene3D" id="3.40.30.10">
    <property type="entry name" value="Glutaredoxin"/>
    <property type="match status" value="1"/>
</dbReference>
<dbReference type="AlphaFoldDB" id="A0A930YTR8"/>
<keyword evidence="4" id="KW-1185">Reference proteome</keyword>
<evidence type="ECO:0000313" key="3">
    <source>
        <dbReference type="EMBL" id="MBF5026202.1"/>
    </source>
</evidence>
<dbReference type="PANTHER" id="PTHR30041:SF4">
    <property type="entry name" value="ARSENATE REDUCTASE"/>
    <property type="match status" value="1"/>
</dbReference>
<dbReference type="InterPro" id="IPR036249">
    <property type="entry name" value="Thioredoxin-like_sf"/>
</dbReference>
<accession>A0A930YTR8</accession>
<comment type="caution">
    <text evidence="3">The sequence shown here is derived from an EMBL/GenBank/DDBJ whole genome shotgun (WGS) entry which is preliminary data.</text>
</comment>
<organism evidence="3 4">
    <name type="scientific">Planobacterium oryzisoli</name>
    <dbReference type="NCBI Taxonomy" id="2771435"/>
    <lineage>
        <taxon>Bacteria</taxon>
        <taxon>Pseudomonadati</taxon>
        <taxon>Bacteroidota</taxon>
        <taxon>Flavobacteriia</taxon>
        <taxon>Flavobacteriales</taxon>
        <taxon>Weeksellaceae</taxon>
        <taxon>Chryseobacterium group</taxon>
        <taxon>Chryseobacterium</taxon>
    </lineage>
</organism>
<dbReference type="InterPro" id="IPR006660">
    <property type="entry name" value="Arsenate_reductase-like"/>
</dbReference>
<dbReference type="RefSeq" id="WP_194738139.1">
    <property type="nucleotide sequence ID" value="NZ_JADKYY010000001.1"/>
</dbReference>
<proteinExistence type="inferred from homology"/>
<dbReference type="PROSITE" id="PS51353">
    <property type="entry name" value="ARSC"/>
    <property type="match status" value="1"/>
</dbReference>
<evidence type="ECO:0000313" key="4">
    <source>
        <dbReference type="Proteomes" id="UP000694480"/>
    </source>
</evidence>
<gene>
    <name evidence="3" type="ORF">IC612_00120</name>
</gene>
<dbReference type="Pfam" id="PF03960">
    <property type="entry name" value="ArsC"/>
    <property type="match status" value="1"/>
</dbReference>
<sequence length="115" mass="13405">MLKILHHPSCSKSRKILEILDENAVEFELIDFVAEPLSPEEIQVLVRKHGEPYESLVRTQDPLFKERYEGMEFSAENVARLLEQSRELLQRPIAVSGGVAMVLRPSERLYYFFKK</sequence>
<protein>
    <submittedName>
        <fullName evidence="3">Arsenate reductase (Glutaredoxin)</fullName>
    </submittedName>
</protein>
<evidence type="ECO:0000256" key="2">
    <source>
        <dbReference type="PROSITE-ProRule" id="PRU01282"/>
    </source>
</evidence>
<dbReference type="SUPFAM" id="SSF52833">
    <property type="entry name" value="Thioredoxin-like"/>
    <property type="match status" value="1"/>
</dbReference>
<reference evidence="3" key="1">
    <citation type="submission" date="2020-11" db="EMBL/GenBank/DDBJ databases">
        <title>Genome seq and assembly of Planobacterium sp.</title>
        <authorList>
            <person name="Chhetri G."/>
        </authorList>
    </citation>
    <scope>NUCLEOTIDE SEQUENCE</scope>
    <source>
        <strain evidence="3">GCR5</strain>
    </source>
</reference>